<organism evidence="2 3">
    <name type="scientific">Microlunatus phosphovorus (strain ATCC 700054 / DSM 10555 / JCM 9379 / NBRC 101784 / NCIMB 13414 / VKM Ac-1990 / NM-1)</name>
    <dbReference type="NCBI Taxonomy" id="1032480"/>
    <lineage>
        <taxon>Bacteria</taxon>
        <taxon>Bacillati</taxon>
        <taxon>Actinomycetota</taxon>
        <taxon>Actinomycetes</taxon>
        <taxon>Propionibacteriales</taxon>
        <taxon>Propionibacteriaceae</taxon>
        <taxon>Microlunatus</taxon>
    </lineage>
</organism>
<dbReference type="OrthoDB" id="5147815at2"/>
<keyword evidence="3" id="KW-1185">Reference proteome</keyword>
<accession>F5XFZ8</accession>
<dbReference type="STRING" id="1032480.MLP_49180"/>
<reference evidence="2 3" key="1">
    <citation type="submission" date="2011-05" db="EMBL/GenBank/DDBJ databases">
        <title>Whole genome sequence of Microlunatus phosphovorus NM-1.</title>
        <authorList>
            <person name="Hosoyama A."/>
            <person name="Sasaki K."/>
            <person name="Harada T."/>
            <person name="Igarashi R."/>
            <person name="Kawakoshi A."/>
            <person name="Sasagawa M."/>
            <person name="Fukada J."/>
            <person name="Nakamura S."/>
            <person name="Katano Y."/>
            <person name="Hanada S."/>
            <person name="Kamagata Y."/>
            <person name="Nakamura N."/>
            <person name="Yamazaki S."/>
            <person name="Fujita N."/>
        </authorList>
    </citation>
    <scope>NUCLEOTIDE SEQUENCE [LARGE SCALE GENOMIC DNA]</scope>
    <source>
        <strain evidence="3">ATCC 700054 / DSM 10555 / JCM 9379 / NBRC 101784 / NCIMB 13414 / VKM Ac-1990 / NM-1</strain>
    </source>
</reference>
<evidence type="ECO:0000313" key="2">
    <source>
        <dbReference type="EMBL" id="BAK37932.1"/>
    </source>
</evidence>
<keyword evidence="1" id="KW-0472">Membrane</keyword>
<evidence type="ECO:0000256" key="1">
    <source>
        <dbReference type="SAM" id="Phobius"/>
    </source>
</evidence>
<dbReference type="AlphaFoldDB" id="F5XFZ8"/>
<sequence length="173" mass="19068">MTEASSPWPNLRPDGWRVMLNGIGILVTGGLLWLLGVDLLHAFVLAAVLASLMGLRRSPAVNLDQSWPDDGDARADTGVRREVARLSWSMQGYESRVQRQSVRRLHDIAAYRLAAQGLDVTDPRDYLGCQLALGERAYRVISEPDERPQYADFVAAVTAVEKIAAPRRTISGV</sequence>
<dbReference type="Proteomes" id="UP000007947">
    <property type="component" value="Chromosome"/>
</dbReference>
<gene>
    <name evidence="2" type="ordered locus">MLP_49180</name>
</gene>
<name>F5XFZ8_MICPN</name>
<keyword evidence="1" id="KW-0812">Transmembrane</keyword>
<protein>
    <submittedName>
        <fullName evidence="2">Uncharacterized protein</fullName>
    </submittedName>
</protein>
<dbReference type="HOGENOM" id="CLU_1545871_0_0_11"/>
<dbReference type="RefSeq" id="WP_013865754.1">
    <property type="nucleotide sequence ID" value="NC_015635.1"/>
</dbReference>
<keyword evidence="1" id="KW-1133">Transmembrane helix</keyword>
<dbReference type="EMBL" id="AP012204">
    <property type="protein sequence ID" value="BAK37932.1"/>
    <property type="molecule type" value="Genomic_DNA"/>
</dbReference>
<proteinExistence type="predicted"/>
<evidence type="ECO:0000313" key="3">
    <source>
        <dbReference type="Proteomes" id="UP000007947"/>
    </source>
</evidence>
<dbReference type="KEGG" id="mph:MLP_49180"/>
<feature type="transmembrane region" description="Helical" evidence="1">
    <location>
        <begin position="20"/>
        <end position="49"/>
    </location>
</feature>